<comment type="caution">
    <text evidence="1">The sequence shown here is derived from an EMBL/GenBank/DDBJ whole genome shotgun (WGS) entry which is preliminary data.</text>
</comment>
<dbReference type="EMBL" id="JBFOLJ010000009">
    <property type="protein sequence ID" value="KAL2509658.1"/>
    <property type="molecule type" value="Genomic_DNA"/>
</dbReference>
<sequence length="101" mass="11535">MLVVRSQQGLVAEAETGVDAIDKSFIHGHLRLGGDFYRLTEFAFAVAYLHLKVKFCVHRFCPQGHTWRFGHILRTGTILQGIERVKYTSCSTTTFLNYLDE</sequence>
<evidence type="ECO:0000313" key="2">
    <source>
        <dbReference type="Proteomes" id="UP001604277"/>
    </source>
</evidence>
<reference evidence="2" key="1">
    <citation type="submission" date="2024-07" db="EMBL/GenBank/DDBJ databases">
        <title>Two chromosome-level genome assemblies of Korean endemic species Abeliophyllum distichum and Forsythia ovata (Oleaceae).</title>
        <authorList>
            <person name="Jang H."/>
        </authorList>
    </citation>
    <scope>NUCLEOTIDE SEQUENCE [LARGE SCALE GENOMIC DNA]</scope>
</reference>
<proteinExistence type="predicted"/>
<dbReference type="Proteomes" id="UP001604277">
    <property type="component" value="Unassembled WGS sequence"/>
</dbReference>
<name>A0ABD1TAT0_9LAMI</name>
<evidence type="ECO:0000313" key="1">
    <source>
        <dbReference type="EMBL" id="KAL2509658.1"/>
    </source>
</evidence>
<gene>
    <name evidence="1" type="ORF">Fot_33305</name>
</gene>
<dbReference type="AlphaFoldDB" id="A0ABD1TAT0"/>
<protein>
    <submittedName>
        <fullName evidence="1">Uncharacterized protein</fullName>
    </submittedName>
</protein>
<organism evidence="1 2">
    <name type="scientific">Forsythia ovata</name>
    <dbReference type="NCBI Taxonomy" id="205694"/>
    <lineage>
        <taxon>Eukaryota</taxon>
        <taxon>Viridiplantae</taxon>
        <taxon>Streptophyta</taxon>
        <taxon>Embryophyta</taxon>
        <taxon>Tracheophyta</taxon>
        <taxon>Spermatophyta</taxon>
        <taxon>Magnoliopsida</taxon>
        <taxon>eudicotyledons</taxon>
        <taxon>Gunneridae</taxon>
        <taxon>Pentapetalae</taxon>
        <taxon>asterids</taxon>
        <taxon>lamiids</taxon>
        <taxon>Lamiales</taxon>
        <taxon>Oleaceae</taxon>
        <taxon>Forsythieae</taxon>
        <taxon>Forsythia</taxon>
    </lineage>
</organism>
<accession>A0ABD1TAT0</accession>
<keyword evidence="2" id="KW-1185">Reference proteome</keyword>